<dbReference type="PANTHER" id="PTHR28268">
    <property type="entry name" value="MICOS SUBUNIT MIC26"/>
    <property type="match status" value="1"/>
</dbReference>
<name>A0A2X0MAV7_9BASI</name>
<protein>
    <recommendedName>
        <fullName evidence="1">MICOS complex subunit</fullName>
    </recommendedName>
</protein>
<reference evidence="2 3" key="1">
    <citation type="submission" date="2016-11" db="EMBL/GenBank/DDBJ databases">
        <authorList>
            <person name="Jaros S."/>
            <person name="Januszkiewicz K."/>
            <person name="Wedrychowicz H."/>
        </authorList>
    </citation>
    <scope>NUCLEOTIDE SEQUENCE [LARGE SCALE GENOMIC DNA]</scope>
</reference>
<feature type="transmembrane region" description="Helical" evidence="1">
    <location>
        <begin position="145"/>
        <end position="167"/>
    </location>
</feature>
<organism evidence="2 3">
    <name type="scientific">Microbotryum silenes-dioicae</name>
    <dbReference type="NCBI Taxonomy" id="796604"/>
    <lineage>
        <taxon>Eukaryota</taxon>
        <taxon>Fungi</taxon>
        <taxon>Dikarya</taxon>
        <taxon>Basidiomycota</taxon>
        <taxon>Pucciniomycotina</taxon>
        <taxon>Microbotryomycetes</taxon>
        <taxon>Microbotryales</taxon>
        <taxon>Microbotryaceae</taxon>
        <taxon>Microbotryum</taxon>
    </lineage>
</organism>
<dbReference type="GO" id="GO:0061617">
    <property type="term" value="C:MICOS complex"/>
    <property type="evidence" value="ECO:0007669"/>
    <property type="project" value="UniProtKB-UniRule"/>
</dbReference>
<dbReference type="GO" id="GO:0042407">
    <property type="term" value="P:cristae formation"/>
    <property type="evidence" value="ECO:0007669"/>
    <property type="project" value="InterPro"/>
</dbReference>
<keyword evidence="1" id="KW-1133">Transmembrane helix</keyword>
<comment type="subunit">
    <text evidence="1">Component of the mitochondrial contact site and cristae organizing system (MICOS) complex.</text>
</comment>
<dbReference type="AlphaFoldDB" id="A0A2X0MAV7"/>
<keyword evidence="3" id="KW-1185">Reference proteome</keyword>
<dbReference type="InterPro" id="IPR019166">
    <property type="entry name" value="MIC26/MIC27"/>
</dbReference>
<keyword evidence="1" id="KW-0812">Transmembrane</keyword>
<dbReference type="Proteomes" id="UP000249464">
    <property type="component" value="Unassembled WGS sequence"/>
</dbReference>
<keyword evidence="1" id="KW-0999">Mitochondrion inner membrane</keyword>
<gene>
    <name evidence="2" type="primary">BQ5605_C006g04344</name>
    <name evidence="2" type="ORF">BQ5605_C006G04344</name>
</gene>
<dbReference type="EMBL" id="FQNC01000044">
    <property type="protein sequence ID" value="SGY58143.1"/>
    <property type="molecule type" value="Genomic_DNA"/>
</dbReference>
<dbReference type="InterPro" id="IPR033181">
    <property type="entry name" value="Mic26_fungi"/>
</dbReference>
<dbReference type="PANTHER" id="PTHR28268:SF1">
    <property type="entry name" value="MICOS SUBUNIT MIC26"/>
    <property type="match status" value="1"/>
</dbReference>
<accession>A0A2X0MAV7</accession>
<dbReference type="Pfam" id="PF09769">
    <property type="entry name" value="ApoO"/>
    <property type="match status" value="1"/>
</dbReference>
<sequence length="200" mass="22018">MASILPRLTTRLAIAGGTSSFLLQRQTIHAEDKDPELAPAAASRPATQMAIYNKVPVPLTLLPAHLPLQDEVAQARRWLQTSYAQLHAQVRKGARTWIKWEGKGEAQMESMIAPDETLVPGGLYVAIATLTGSILARKRNFMLRLALPGMFFGGALAYFLPGAAAVVQSNFERLEESYAPSLYRAHQDIKYHLQSPDSNH</sequence>
<comment type="function">
    <text evidence="1">Component of the MICOS complex, a large protein complex of the mitochondrial inner membrane that plays crucial roles in the maintenance of crista junctions, inner membrane architecture, and formation of contact sites to the outer membrane.</text>
</comment>
<keyword evidence="1" id="KW-0496">Mitochondrion</keyword>
<evidence type="ECO:0000313" key="2">
    <source>
        <dbReference type="EMBL" id="SGY58143.1"/>
    </source>
</evidence>
<keyword evidence="1" id="KW-0472">Membrane</keyword>
<feature type="transmembrane region" description="Helical" evidence="1">
    <location>
        <begin position="118"/>
        <end position="136"/>
    </location>
</feature>
<dbReference type="GO" id="GO:0044284">
    <property type="term" value="C:mitochondrial crista junction"/>
    <property type="evidence" value="ECO:0007669"/>
    <property type="project" value="TreeGrafter"/>
</dbReference>
<evidence type="ECO:0000256" key="1">
    <source>
        <dbReference type="RuleBase" id="RU363021"/>
    </source>
</evidence>
<comment type="subcellular location">
    <subcellularLocation>
        <location evidence="1">Mitochondrion inner membrane</location>
    </subcellularLocation>
</comment>
<evidence type="ECO:0000313" key="3">
    <source>
        <dbReference type="Proteomes" id="UP000249464"/>
    </source>
</evidence>
<proteinExistence type="predicted"/>
<dbReference type="STRING" id="796604.A0A2X0MAV7"/>